<proteinExistence type="inferred from homology"/>
<dbReference type="AlphaFoldDB" id="A0A238FP78"/>
<dbReference type="Proteomes" id="UP000198372">
    <property type="component" value="Unassembled WGS sequence"/>
</dbReference>
<keyword evidence="4" id="KW-1185">Reference proteome</keyword>
<feature type="domain" description="Peptidase A1" evidence="2">
    <location>
        <begin position="1"/>
        <end position="303"/>
    </location>
</feature>
<dbReference type="SUPFAM" id="SSF50630">
    <property type="entry name" value="Acid proteases"/>
    <property type="match status" value="1"/>
</dbReference>
<dbReference type="Pfam" id="PF00026">
    <property type="entry name" value="Asp"/>
    <property type="match status" value="1"/>
</dbReference>
<gene>
    <name evidence="3" type="ORF">BQ2448_6134</name>
</gene>
<dbReference type="GO" id="GO:0004190">
    <property type="term" value="F:aspartic-type endopeptidase activity"/>
    <property type="evidence" value="ECO:0007669"/>
    <property type="project" value="InterPro"/>
</dbReference>
<evidence type="ECO:0000313" key="3">
    <source>
        <dbReference type="EMBL" id="SCV73704.1"/>
    </source>
</evidence>
<dbReference type="OrthoDB" id="660550at2759"/>
<dbReference type="EMBL" id="FMSP01000019">
    <property type="protein sequence ID" value="SCV73704.1"/>
    <property type="molecule type" value="Genomic_DNA"/>
</dbReference>
<dbReference type="Gene3D" id="2.40.70.10">
    <property type="entry name" value="Acid Proteases"/>
    <property type="match status" value="2"/>
</dbReference>
<dbReference type="PANTHER" id="PTHR47966:SF51">
    <property type="entry name" value="BETA-SITE APP-CLEAVING ENZYME, ISOFORM A-RELATED"/>
    <property type="match status" value="1"/>
</dbReference>
<dbReference type="InterPro" id="IPR033121">
    <property type="entry name" value="PEPTIDASE_A1"/>
</dbReference>
<dbReference type="InterPro" id="IPR034164">
    <property type="entry name" value="Pepsin-like_dom"/>
</dbReference>
<organism evidence="3 4">
    <name type="scientific">Microbotryum intermedium</name>
    <dbReference type="NCBI Taxonomy" id="269621"/>
    <lineage>
        <taxon>Eukaryota</taxon>
        <taxon>Fungi</taxon>
        <taxon>Dikarya</taxon>
        <taxon>Basidiomycota</taxon>
        <taxon>Pucciniomycotina</taxon>
        <taxon>Microbotryomycetes</taxon>
        <taxon>Microbotryales</taxon>
        <taxon>Microbotryaceae</taxon>
        <taxon>Microbotryum</taxon>
    </lineage>
</organism>
<accession>A0A238FP78</accession>
<dbReference type="CDD" id="cd05471">
    <property type="entry name" value="pepsin_like"/>
    <property type="match status" value="1"/>
</dbReference>
<reference evidence="4" key="1">
    <citation type="submission" date="2016-09" db="EMBL/GenBank/DDBJ databases">
        <authorList>
            <person name="Jeantristanb JTB J.-T."/>
            <person name="Ricardo R."/>
        </authorList>
    </citation>
    <scope>NUCLEOTIDE SEQUENCE [LARGE SCALE GENOMIC DNA]</scope>
</reference>
<dbReference type="PROSITE" id="PS51767">
    <property type="entry name" value="PEPTIDASE_A1"/>
    <property type="match status" value="1"/>
</dbReference>
<dbReference type="PANTHER" id="PTHR47966">
    <property type="entry name" value="BETA-SITE APP-CLEAVING ENZYME, ISOFORM A-RELATED"/>
    <property type="match status" value="1"/>
</dbReference>
<comment type="similarity">
    <text evidence="1">Belongs to the peptidase A1 family.</text>
</comment>
<protein>
    <submittedName>
        <fullName evidence="3">BQ2448_6134 protein</fullName>
    </submittedName>
</protein>
<evidence type="ECO:0000256" key="1">
    <source>
        <dbReference type="ARBA" id="ARBA00007447"/>
    </source>
</evidence>
<name>A0A238FP78_9BASI</name>
<sequence>MPLYISMDSPLLSVAAKGINGASKAKYDPTKSETAHQVGKSEVSSSTHITSVNYQEMVSVAGVEVLNQTVQVMTSAPRGKTLEEVYQSDVPWAGTFGLGRSDSGSSNSTPSYLENLIRMNAIDRHVCGISITNEGGFLDFGFLDRRAYTGDVLWVEVDSEYMENYWTIQMDGVGLNSALIPNTGGRIQFSPEHRFSFISKSLGERWFANISHDVDPTLNVYTLPCELKNTDTIGFAVNGRIFSVPILTLVLSASPLNSSMCLTAIRRVDDSQFLDDKLIVMGAIQMRSYYTILSYEKEHQGLALGLAQASGVRLGGNPN</sequence>
<dbReference type="GO" id="GO:0006508">
    <property type="term" value="P:proteolysis"/>
    <property type="evidence" value="ECO:0007669"/>
    <property type="project" value="InterPro"/>
</dbReference>
<evidence type="ECO:0000313" key="4">
    <source>
        <dbReference type="Proteomes" id="UP000198372"/>
    </source>
</evidence>
<dbReference type="InterPro" id="IPR001461">
    <property type="entry name" value="Aspartic_peptidase_A1"/>
</dbReference>
<dbReference type="InterPro" id="IPR021109">
    <property type="entry name" value="Peptidase_aspartic_dom_sf"/>
</dbReference>
<evidence type="ECO:0000259" key="2">
    <source>
        <dbReference type="PROSITE" id="PS51767"/>
    </source>
</evidence>